<dbReference type="InterPro" id="IPR018964">
    <property type="entry name" value="Phage_phiJL001_Gp84_C"/>
</dbReference>
<protein>
    <submittedName>
        <fullName evidence="2">DUF2163 domain-containing protein</fullName>
    </submittedName>
</protein>
<gene>
    <name evidence="2" type="ORF">QLQ16_10725</name>
</gene>
<keyword evidence="3" id="KW-1185">Reference proteome</keyword>
<feature type="domain" description="Bacteriophage phiJL001 Gp84 C-terminal" evidence="1">
    <location>
        <begin position="207"/>
        <end position="283"/>
    </location>
</feature>
<dbReference type="Pfam" id="PF09931">
    <property type="entry name" value="Phage_phiJL001_Gp84_N"/>
    <property type="match status" value="1"/>
</dbReference>
<sequence>MKTHTPELIALLNGSSQFIMADLYTITLVTGTVLRYTSADIDITHAGTTYSARGPLIRRGTVRTVVGLEVDQLDMTVSPKPGMSGHLLDGEPFIPASLQGALDGAMVMLQKAFLSSWALPPVGAVVMFYGRVSDVSGTRSAMPVDVKSALELLNTKLPRNIYQASCMHTLYDSGCAVNKAARTVTGTVTGTNGTGQWLQSGLAQAAGWFDQGVLTFTSGANAGVQRTVKAHSAGQFWFALPLPNAPAVGDAFSVYPGCDKTQATCSAKFNNTPRFRGFPFVPVPETTT</sequence>
<name>A0ABT6X860_9BURK</name>
<dbReference type="Proteomes" id="UP001431902">
    <property type="component" value="Unassembled WGS sequence"/>
</dbReference>
<comment type="caution">
    <text evidence="2">The sequence shown here is derived from an EMBL/GenBank/DDBJ whole genome shotgun (WGS) entry which is preliminary data.</text>
</comment>
<dbReference type="NCBIfam" id="TIGR02218">
    <property type="entry name" value="phg_TIGR02218"/>
    <property type="match status" value="1"/>
</dbReference>
<dbReference type="EMBL" id="JASGBH010000007">
    <property type="protein sequence ID" value="MDI9234310.1"/>
    <property type="molecule type" value="Genomic_DNA"/>
</dbReference>
<evidence type="ECO:0000313" key="2">
    <source>
        <dbReference type="EMBL" id="MDI9234310.1"/>
    </source>
</evidence>
<evidence type="ECO:0000313" key="3">
    <source>
        <dbReference type="Proteomes" id="UP001431902"/>
    </source>
</evidence>
<proteinExistence type="predicted"/>
<dbReference type="InterPro" id="IPR011928">
    <property type="entry name" value="Phage_phiJL001_Gp84"/>
</dbReference>
<dbReference type="Pfam" id="PF09356">
    <property type="entry name" value="Phage_BR0599"/>
    <property type="match status" value="1"/>
</dbReference>
<accession>A0ABT6X860</accession>
<organism evidence="2 3">
    <name type="scientific">Limnohabitans lacus</name>
    <dbReference type="NCBI Taxonomy" id="3045173"/>
    <lineage>
        <taxon>Bacteria</taxon>
        <taxon>Pseudomonadati</taxon>
        <taxon>Pseudomonadota</taxon>
        <taxon>Betaproteobacteria</taxon>
        <taxon>Burkholderiales</taxon>
        <taxon>Comamonadaceae</taxon>
        <taxon>Limnohabitans</taxon>
    </lineage>
</organism>
<reference evidence="2" key="1">
    <citation type="submission" date="2023-05" db="EMBL/GenBank/DDBJ databases">
        <title>Limnohabitans sp. strain HM2-2 Genome sequencing and assembly.</title>
        <authorList>
            <person name="Jung Y."/>
        </authorList>
    </citation>
    <scope>NUCLEOTIDE SEQUENCE</scope>
    <source>
        <strain evidence="2">HM2-2</strain>
    </source>
</reference>
<evidence type="ECO:0000259" key="1">
    <source>
        <dbReference type="Pfam" id="PF09356"/>
    </source>
</evidence>
<dbReference type="RefSeq" id="WP_283224684.1">
    <property type="nucleotide sequence ID" value="NZ_JASGBH010000007.1"/>
</dbReference>